<keyword evidence="13" id="KW-0408">Iron</keyword>
<keyword evidence="10" id="KW-0479">Metal-binding</keyword>
<accession>A0A4S3KBN8</accession>
<keyword evidence="12 16" id="KW-1133">Transmembrane helix</keyword>
<keyword evidence="6" id="KW-0813">Transport</keyword>
<evidence type="ECO:0000256" key="13">
    <source>
        <dbReference type="ARBA" id="ARBA00023004"/>
    </source>
</evidence>
<proteinExistence type="predicted"/>
<dbReference type="OrthoDB" id="9809280at2"/>
<evidence type="ECO:0000313" key="18">
    <source>
        <dbReference type="Proteomes" id="UP000306317"/>
    </source>
</evidence>
<comment type="caution">
    <text evidence="17">The sequence shown here is derived from an EMBL/GenBank/DDBJ whole genome shotgun (WGS) entry which is preliminary data.</text>
</comment>
<gene>
    <name evidence="17" type="ORF">B1991_16260</name>
</gene>
<dbReference type="GO" id="GO:0006099">
    <property type="term" value="P:tricarboxylic acid cycle"/>
    <property type="evidence" value="ECO:0007669"/>
    <property type="project" value="UniProtKB-UniPathway"/>
</dbReference>
<evidence type="ECO:0000256" key="7">
    <source>
        <dbReference type="ARBA" id="ARBA00022532"/>
    </source>
</evidence>
<evidence type="ECO:0000256" key="3">
    <source>
        <dbReference type="ARBA" id="ARBA00004141"/>
    </source>
</evidence>
<dbReference type="UniPathway" id="UPA00223"/>
<comment type="pathway">
    <text evidence="4">Carbohydrate metabolism; tricarboxylic acid cycle.</text>
</comment>
<evidence type="ECO:0000256" key="1">
    <source>
        <dbReference type="ARBA" id="ARBA00001971"/>
    </source>
</evidence>
<dbReference type="GO" id="GO:0046872">
    <property type="term" value="F:metal ion binding"/>
    <property type="evidence" value="ECO:0007669"/>
    <property type="project" value="UniProtKB-KW"/>
</dbReference>
<dbReference type="InterPro" id="IPR034804">
    <property type="entry name" value="SQR/QFR_C/D"/>
</dbReference>
<keyword evidence="11" id="KW-0249">Electron transport</keyword>
<dbReference type="Pfam" id="PF01127">
    <property type="entry name" value="Sdh_cyt"/>
    <property type="match status" value="1"/>
</dbReference>
<dbReference type="NCBIfam" id="TIGR02968">
    <property type="entry name" value="succ_dehyd_anc"/>
    <property type="match status" value="1"/>
</dbReference>
<keyword evidence="18" id="KW-1185">Reference proteome</keyword>
<protein>
    <recommendedName>
        <fullName evidence="5">Succinate dehydrogenase hydrophobic membrane anchor subunit</fullName>
    </recommendedName>
</protein>
<comment type="subcellular location">
    <subcellularLocation>
        <location evidence="3">Membrane</location>
        <topology evidence="3">Multi-pass membrane protein</topology>
    </subcellularLocation>
</comment>
<evidence type="ECO:0000256" key="11">
    <source>
        <dbReference type="ARBA" id="ARBA00022982"/>
    </source>
</evidence>
<feature type="region of interest" description="Disordered" evidence="15">
    <location>
        <begin position="1"/>
        <end position="21"/>
    </location>
</feature>
<comment type="cofactor">
    <cofactor evidence="1">
        <name>heme</name>
        <dbReference type="ChEBI" id="CHEBI:30413"/>
    </cofactor>
</comment>
<feature type="compositionally biased region" description="Basic and acidic residues" evidence="15">
    <location>
        <begin position="1"/>
        <end position="11"/>
    </location>
</feature>
<dbReference type="CDD" id="cd03495">
    <property type="entry name" value="SQR_TypeC_SdhD_like"/>
    <property type="match status" value="1"/>
</dbReference>
<keyword evidence="14 16" id="KW-0472">Membrane</keyword>
<feature type="transmembrane region" description="Helical" evidence="16">
    <location>
        <begin position="39"/>
        <end position="61"/>
    </location>
</feature>
<evidence type="ECO:0000256" key="12">
    <source>
        <dbReference type="ARBA" id="ARBA00022989"/>
    </source>
</evidence>
<evidence type="ECO:0000256" key="2">
    <source>
        <dbReference type="ARBA" id="ARBA00004050"/>
    </source>
</evidence>
<comment type="function">
    <text evidence="2">Membrane-anchoring subunit of succinate dehydrogenase (SDH).</text>
</comment>
<keyword evidence="8" id="KW-0349">Heme</keyword>
<feature type="transmembrane region" description="Helical" evidence="16">
    <location>
        <begin position="73"/>
        <end position="93"/>
    </location>
</feature>
<evidence type="ECO:0000256" key="8">
    <source>
        <dbReference type="ARBA" id="ARBA00022617"/>
    </source>
</evidence>
<dbReference type="AlphaFoldDB" id="A0A4S3KBN8"/>
<sequence>MSDWNREDPLDRNPPGGRASPLRRAIGLGSSGSGAHHWWLQRVTAVALVPLSIWLVASLIAHARDGQQDLLAWLGRPAVAVTMAALWVILFWHMKLGLRVIVEDYVHADRMKFAILIVVDLVSLALMAIGVFTNLYLALH</sequence>
<dbReference type="Gene3D" id="1.20.1300.10">
    <property type="entry name" value="Fumarate reductase/succinate dehydrogenase, transmembrane subunit"/>
    <property type="match status" value="1"/>
</dbReference>
<evidence type="ECO:0000256" key="6">
    <source>
        <dbReference type="ARBA" id="ARBA00022448"/>
    </source>
</evidence>
<organism evidence="17 18">
    <name type="scientific">Rhodanobacter lindaniclasticus</name>
    <dbReference type="NCBI Taxonomy" id="75310"/>
    <lineage>
        <taxon>Bacteria</taxon>
        <taxon>Pseudomonadati</taxon>
        <taxon>Pseudomonadota</taxon>
        <taxon>Gammaproteobacteria</taxon>
        <taxon>Lysobacterales</taxon>
        <taxon>Rhodanobacteraceae</taxon>
        <taxon>Rhodanobacter</taxon>
    </lineage>
</organism>
<evidence type="ECO:0000313" key="17">
    <source>
        <dbReference type="EMBL" id="THD05739.1"/>
    </source>
</evidence>
<dbReference type="SUPFAM" id="SSF81343">
    <property type="entry name" value="Fumarate reductase respiratory complex transmembrane subunits"/>
    <property type="match status" value="1"/>
</dbReference>
<dbReference type="RefSeq" id="WP_136259741.1">
    <property type="nucleotide sequence ID" value="NZ_MWIO01000061.1"/>
</dbReference>
<dbReference type="EMBL" id="MWIO01000061">
    <property type="protein sequence ID" value="THD05739.1"/>
    <property type="molecule type" value="Genomic_DNA"/>
</dbReference>
<evidence type="ECO:0000256" key="5">
    <source>
        <dbReference type="ARBA" id="ARBA00019425"/>
    </source>
</evidence>
<evidence type="ECO:0000256" key="16">
    <source>
        <dbReference type="SAM" id="Phobius"/>
    </source>
</evidence>
<keyword evidence="9 16" id="KW-0812">Transmembrane</keyword>
<evidence type="ECO:0000256" key="15">
    <source>
        <dbReference type="SAM" id="MobiDB-lite"/>
    </source>
</evidence>
<evidence type="ECO:0000256" key="14">
    <source>
        <dbReference type="ARBA" id="ARBA00023136"/>
    </source>
</evidence>
<evidence type="ECO:0000256" key="10">
    <source>
        <dbReference type="ARBA" id="ARBA00022723"/>
    </source>
</evidence>
<dbReference type="InterPro" id="IPR000701">
    <property type="entry name" value="SuccDH_FuR_B_TM-su"/>
</dbReference>
<dbReference type="GO" id="GO:0020037">
    <property type="term" value="F:heme binding"/>
    <property type="evidence" value="ECO:0007669"/>
    <property type="project" value="InterPro"/>
</dbReference>
<keyword evidence="7" id="KW-0816">Tricarboxylic acid cycle</keyword>
<dbReference type="GO" id="GO:0016020">
    <property type="term" value="C:membrane"/>
    <property type="evidence" value="ECO:0007669"/>
    <property type="project" value="UniProtKB-SubCell"/>
</dbReference>
<evidence type="ECO:0000256" key="9">
    <source>
        <dbReference type="ARBA" id="ARBA00022692"/>
    </source>
</evidence>
<evidence type="ECO:0000256" key="4">
    <source>
        <dbReference type="ARBA" id="ARBA00005163"/>
    </source>
</evidence>
<feature type="transmembrane region" description="Helical" evidence="16">
    <location>
        <begin position="113"/>
        <end position="139"/>
    </location>
</feature>
<name>A0A4S3KBN8_9GAMM</name>
<dbReference type="InterPro" id="IPR014312">
    <property type="entry name" value="Succ_DH_anchor"/>
</dbReference>
<dbReference type="Proteomes" id="UP000306317">
    <property type="component" value="Unassembled WGS sequence"/>
</dbReference>
<reference evidence="17 18" key="1">
    <citation type="submission" date="2017-02" db="EMBL/GenBank/DDBJ databases">
        <title>Whole genome sequencing of Rhodanobacter lindaniclasticus DSM 17932.</title>
        <authorList>
            <person name="Kumar S."/>
            <person name="Patil P."/>
            <person name="Patil P.B."/>
        </authorList>
    </citation>
    <scope>NUCLEOTIDE SEQUENCE [LARGE SCALE GENOMIC DNA]</scope>
    <source>
        <strain evidence="17 18">DSM 17932</strain>
    </source>
</reference>